<dbReference type="InterPro" id="IPR036514">
    <property type="entry name" value="SGNH_hydro_sf"/>
</dbReference>
<feature type="domain" description="Carbohydrate esterase 2 N-terminal" evidence="2">
    <location>
        <begin position="39"/>
        <end position="142"/>
    </location>
</feature>
<evidence type="ECO:0000313" key="3">
    <source>
        <dbReference type="EMBL" id="MDX6848081.1"/>
    </source>
</evidence>
<dbReference type="InterPro" id="IPR040794">
    <property type="entry name" value="CE2_N"/>
</dbReference>
<comment type="caution">
    <text evidence="3">The sequence shown here is derived from an EMBL/GenBank/DDBJ whole genome shotgun (WGS) entry which is preliminary data.</text>
</comment>
<accession>A0ABU4RV45</accession>
<dbReference type="PANTHER" id="PTHR37834">
    <property type="entry name" value="GDSL-LIKE LIPASE/ACYLHYDROLASE DOMAIN PROTEIN (AFU_ORTHOLOGUE AFUA_2G00620)"/>
    <property type="match status" value="1"/>
</dbReference>
<dbReference type="Gene3D" id="2.60.120.260">
    <property type="entry name" value="Galactose-binding domain-like"/>
    <property type="match status" value="1"/>
</dbReference>
<dbReference type="InterPro" id="IPR013830">
    <property type="entry name" value="SGNH_hydro"/>
</dbReference>
<protein>
    <submittedName>
        <fullName evidence="3">GDSL-type esterase/lipase family protein</fullName>
    </submittedName>
</protein>
<evidence type="ECO:0000313" key="4">
    <source>
        <dbReference type="Proteomes" id="UP001273505"/>
    </source>
</evidence>
<dbReference type="CDD" id="cd01831">
    <property type="entry name" value="Endoglucanase_E_like"/>
    <property type="match status" value="1"/>
</dbReference>
<dbReference type="Pfam" id="PF17996">
    <property type="entry name" value="CE2_N"/>
    <property type="match status" value="1"/>
</dbReference>
<reference evidence="3 4" key="1">
    <citation type="submission" date="2023-11" db="EMBL/GenBank/DDBJ databases">
        <title>Gilvimarinus fulvus sp. nov., isolated from the surface of Kelp.</title>
        <authorList>
            <person name="Sun Y.Y."/>
            <person name="Gong Y."/>
            <person name="Du Z.J."/>
        </authorList>
    </citation>
    <scope>NUCLEOTIDE SEQUENCE [LARGE SCALE GENOMIC DNA]</scope>
    <source>
        <strain evidence="3 4">SDUM040013</strain>
    </source>
</reference>
<dbReference type="PANTHER" id="PTHR37834:SF2">
    <property type="entry name" value="ESTERASE, SGNH HYDROLASE-TYPE"/>
    <property type="match status" value="1"/>
</dbReference>
<proteinExistence type="predicted"/>
<feature type="domain" description="SGNH hydrolase-type esterase" evidence="1">
    <location>
        <begin position="151"/>
        <end position="328"/>
    </location>
</feature>
<dbReference type="EMBL" id="JAXAFO010000002">
    <property type="protein sequence ID" value="MDX6848081.1"/>
    <property type="molecule type" value="Genomic_DNA"/>
</dbReference>
<dbReference type="SUPFAM" id="SSF52266">
    <property type="entry name" value="SGNH hydrolase"/>
    <property type="match status" value="1"/>
</dbReference>
<dbReference type="RefSeq" id="WP_302723213.1">
    <property type="nucleotide sequence ID" value="NZ_JAULRU010000583.1"/>
</dbReference>
<dbReference type="InterPro" id="IPR052762">
    <property type="entry name" value="PCW_deacetylase/CE"/>
</dbReference>
<dbReference type="PROSITE" id="PS51257">
    <property type="entry name" value="PROKAR_LIPOPROTEIN"/>
    <property type="match status" value="1"/>
</dbReference>
<keyword evidence="4" id="KW-1185">Reference proteome</keyword>
<evidence type="ECO:0000259" key="1">
    <source>
        <dbReference type="Pfam" id="PF13472"/>
    </source>
</evidence>
<name>A0ABU4RV45_9GAMM</name>
<evidence type="ECO:0000259" key="2">
    <source>
        <dbReference type="Pfam" id="PF17996"/>
    </source>
</evidence>
<dbReference type="InterPro" id="IPR037461">
    <property type="entry name" value="CtCE2-like_dom"/>
</dbReference>
<dbReference type="Pfam" id="PF13472">
    <property type="entry name" value="Lipase_GDSL_2"/>
    <property type="match status" value="1"/>
</dbReference>
<gene>
    <name evidence="3" type="ORF">SCD92_01835</name>
</gene>
<dbReference type="Proteomes" id="UP001273505">
    <property type="component" value="Unassembled WGS sequence"/>
</dbReference>
<dbReference type="Gene3D" id="3.40.50.1110">
    <property type="entry name" value="SGNH hydrolase"/>
    <property type="match status" value="1"/>
</dbReference>
<sequence length="365" mass="39381">MNSVKALIVGVTTCAVVSCTAPPPAQSTLNANDDLIRWSGRYVEQAGRVKFGYPSVNANLSIDGGTLSMVASSTKPGSLLGIRIDEQPPRRLALTTEPTRYTLIESATRQHQIKISHLSEAWRGLVTIESFALDEGRLSAPPEPAANKLLVIGDSVTCGEGVYTAEAACKTKPREPDSDNSYGMLLGAKLNAETQLVCYGGRGVIRSWNGNTDELQAPDFFALAIPEPGNPPADLSSFVPDVIVVSLGTNDFSLGIGALPGQSEFVGAYVEFARRLLTTYPEAIIALTEGSIVNDKADPSRPQKTVLKRYIANTVEQVANPRLYQIDSPYYPGDECDAHPTGEQHRQIAQSLWIQLKPLLNLKDD</sequence>
<organism evidence="3 4">
    <name type="scientific">Gilvimarinus gilvus</name>
    <dbReference type="NCBI Taxonomy" id="3058038"/>
    <lineage>
        <taxon>Bacteria</taxon>
        <taxon>Pseudomonadati</taxon>
        <taxon>Pseudomonadota</taxon>
        <taxon>Gammaproteobacteria</taxon>
        <taxon>Cellvibrionales</taxon>
        <taxon>Cellvibrionaceae</taxon>
        <taxon>Gilvimarinus</taxon>
    </lineage>
</organism>